<dbReference type="AlphaFoldDB" id="A0A939DF36"/>
<evidence type="ECO:0000313" key="1">
    <source>
        <dbReference type="EMBL" id="MBN7796960.1"/>
    </source>
</evidence>
<dbReference type="Proteomes" id="UP000664303">
    <property type="component" value="Unassembled WGS sequence"/>
</dbReference>
<organism evidence="1 2">
    <name type="scientific">Parahaliea mediterranea</name>
    <dbReference type="NCBI Taxonomy" id="651086"/>
    <lineage>
        <taxon>Bacteria</taxon>
        <taxon>Pseudomonadati</taxon>
        <taxon>Pseudomonadota</taxon>
        <taxon>Gammaproteobacteria</taxon>
        <taxon>Cellvibrionales</taxon>
        <taxon>Halieaceae</taxon>
        <taxon>Parahaliea</taxon>
    </lineage>
</organism>
<proteinExistence type="predicted"/>
<reference evidence="1" key="1">
    <citation type="submission" date="2021-02" db="EMBL/GenBank/DDBJ databases">
        <title>PHA producing bacteria isolated from coastal sediment in Guangdong, Shenzhen.</title>
        <authorList>
            <person name="Zheng W."/>
            <person name="Yu S."/>
            <person name="Huang Y."/>
        </authorList>
    </citation>
    <scope>NUCLEOTIDE SEQUENCE</scope>
    <source>
        <strain evidence="1">TN14-10</strain>
    </source>
</reference>
<dbReference type="RefSeq" id="WP_206560398.1">
    <property type="nucleotide sequence ID" value="NZ_JAFKCZ010000006.1"/>
</dbReference>
<accession>A0A939DF36</accession>
<evidence type="ECO:0000313" key="2">
    <source>
        <dbReference type="Proteomes" id="UP000664303"/>
    </source>
</evidence>
<comment type="caution">
    <text evidence="1">The sequence shown here is derived from an EMBL/GenBank/DDBJ whole genome shotgun (WGS) entry which is preliminary data.</text>
</comment>
<gene>
    <name evidence="1" type="ORF">JYP50_10175</name>
</gene>
<dbReference type="EMBL" id="JAFKCZ010000006">
    <property type="protein sequence ID" value="MBN7796960.1"/>
    <property type="molecule type" value="Genomic_DNA"/>
</dbReference>
<keyword evidence="2" id="KW-1185">Reference proteome</keyword>
<protein>
    <submittedName>
        <fullName evidence="1">Uncharacterized protein</fullName>
    </submittedName>
</protein>
<name>A0A939DF36_9GAMM</name>
<sequence length="159" mass="17659">MILHGWQPFSWQSTFTLVALIGMAIAVSACTETGSSLDPSTKLEAKMAPVFTTPIAELKLGHDETVLFGIKACKVYRSMQIGSTPGNWELLFKPAPYPLPQHCVRERLEFDGEYIQIEIGTQAMGAGGCCTNYAAYRSRDGENWEIRPATSIREWRALD</sequence>